<dbReference type="InterPro" id="IPR005484">
    <property type="entry name" value="Ribosomal_uL18_bac/plant/anim"/>
</dbReference>
<dbReference type="GO" id="GO:0008097">
    <property type="term" value="F:5S rRNA binding"/>
    <property type="evidence" value="ECO:0000318"/>
    <property type="project" value="GO_Central"/>
</dbReference>
<dbReference type="Pfam" id="PF00861">
    <property type="entry name" value="Ribosomal_L18p"/>
    <property type="match status" value="1"/>
</dbReference>
<sequence>MALSGPMPSVLLAAQSRAASTAAPTHREGTINYTSTCGKFKVLNRNPRSAQLTGAVRRAGGFATSHVDVAFFYRLRLERSNKHISAAVDTPDRTIVLTATTQEYNIARHLYGYADKAAAQNLALVLAQRLHESGITKVKFDRGDAPYHGRVKLFVEMLRSQGIEFDG</sequence>
<dbReference type="RefSeq" id="XP_001743399.1">
    <property type="nucleotide sequence ID" value="XM_001743347.1"/>
</dbReference>
<comment type="similarity">
    <text evidence="2">Belongs to the universal ribosomal protein uL18 family.</text>
</comment>
<dbReference type="FunFam" id="3.30.420.80:FF:000005">
    <property type="entry name" value="39S ribosomal protein L18, mitochondrial"/>
    <property type="match status" value="1"/>
</dbReference>
<dbReference type="AlphaFoldDB" id="A9USJ9"/>
<dbReference type="InParanoid" id="A9USJ9"/>
<protein>
    <recommendedName>
        <fullName evidence="6">Large ribosomal subunit protein uL18m</fullName>
    </recommendedName>
    <alternativeName>
        <fullName evidence="7">39S ribosomal protein L18, mitochondrial</fullName>
    </alternativeName>
</protein>
<keyword evidence="4" id="KW-0496">Mitochondrion</keyword>
<evidence type="ECO:0000256" key="3">
    <source>
        <dbReference type="ARBA" id="ARBA00022980"/>
    </source>
</evidence>
<dbReference type="Gene3D" id="3.30.420.80">
    <property type="entry name" value="Ribosomal protein S11"/>
    <property type="match status" value="1"/>
</dbReference>
<dbReference type="GO" id="GO:0006412">
    <property type="term" value="P:translation"/>
    <property type="evidence" value="ECO:0007669"/>
    <property type="project" value="InterPro"/>
</dbReference>
<dbReference type="CDD" id="cd00432">
    <property type="entry name" value="Ribosomal_L18_L5e"/>
    <property type="match status" value="1"/>
</dbReference>
<dbReference type="GO" id="GO:0005840">
    <property type="term" value="C:ribosome"/>
    <property type="evidence" value="ECO:0007669"/>
    <property type="project" value="UniProtKB-KW"/>
</dbReference>
<dbReference type="PANTHER" id="PTHR12899:SF3">
    <property type="entry name" value="LARGE RIBOSOMAL SUBUNIT PROTEIN UL18M"/>
    <property type="match status" value="1"/>
</dbReference>
<organism evidence="8 9">
    <name type="scientific">Monosiga brevicollis</name>
    <name type="common">Choanoflagellate</name>
    <dbReference type="NCBI Taxonomy" id="81824"/>
    <lineage>
        <taxon>Eukaryota</taxon>
        <taxon>Choanoflagellata</taxon>
        <taxon>Craspedida</taxon>
        <taxon>Salpingoecidae</taxon>
        <taxon>Monosiga</taxon>
    </lineage>
</organism>
<dbReference type="STRING" id="81824.A9USJ9"/>
<keyword evidence="5" id="KW-0687">Ribonucleoprotein</keyword>
<keyword evidence="3" id="KW-0689">Ribosomal protein</keyword>
<dbReference type="EMBL" id="CH991544">
    <property type="protein sequence ID" value="EDQ92113.1"/>
    <property type="molecule type" value="Genomic_DNA"/>
</dbReference>
<dbReference type="eggNOG" id="KOG3333">
    <property type="taxonomic scope" value="Eukaryota"/>
</dbReference>
<keyword evidence="9" id="KW-1185">Reference proteome</keyword>
<dbReference type="GO" id="GO:0003735">
    <property type="term" value="F:structural constituent of ribosome"/>
    <property type="evidence" value="ECO:0007669"/>
    <property type="project" value="InterPro"/>
</dbReference>
<evidence type="ECO:0000256" key="7">
    <source>
        <dbReference type="ARBA" id="ARBA00082661"/>
    </source>
</evidence>
<evidence type="ECO:0000256" key="4">
    <source>
        <dbReference type="ARBA" id="ARBA00023128"/>
    </source>
</evidence>
<evidence type="ECO:0000256" key="1">
    <source>
        <dbReference type="ARBA" id="ARBA00004173"/>
    </source>
</evidence>
<dbReference type="GeneID" id="5888419"/>
<evidence type="ECO:0000313" key="8">
    <source>
        <dbReference type="EMBL" id="EDQ92113.1"/>
    </source>
</evidence>
<proteinExistence type="inferred from homology"/>
<dbReference type="KEGG" id="mbr:MONBRDRAFT_22950"/>
<evidence type="ECO:0000313" key="9">
    <source>
        <dbReference type="Proteomes" id="UP000001357"/>
    </source>
</evidence>
<evidence type="ECO:0000256" key="5">
    <source>
        <dbReference type="ARBA" id="ARBA00023274"/>
    </source>
</evidence>
<dbReference type="InterPro" id="IPR036967">
    <property type="entry name" value="Ribosomal_uS11_sf"/>
</dbReference>
<evidence type="ECO:0000256" key="6">
    <source>
        <dbReference type="ARBA" id="ARBA00069051"/>
    </source>
</evidence>
<name>A9USJ9_MONBE</name>
<dbReference type="GO" id="GO:0005739">
    <property type="term" value="C:mitochondrion"/>
    <property type="evidence" value="ECO:0000318"/>
    <property type="project" value="GO_Central"/>
</dbReference>
<dbReference type="PANTHER" id="PTHR12899">
    <property type="entry name" value="39S RIBOSOMAL PROTEIN L18, MITOCHONDRIAL"/>
    <property type="match status" value="1"/>
</dbReference>
<dbReference type="SUPFAM" id="SSF53137">
    <property type="entry name" value="Translational machinery components"/>
    <property type="match status" value="1"/>
</dbReference>
<evidence type="ECO:0000256" key="2">
    <source>
        <dbReference type="ARBA" id="ARBA00007116"/>
    </source>
</evidence>
<dbReference type="OMA" id="APTHREG"/>
<dbReference type="InterPro" id="IPR057268">
    <property type="entry name" value="Ribosomal_L18"/>
</dbReference>
<gene>
    <name evidence="8" type="ORF">MONBRDRAFT_22950</name>
</gene>
<dbReference type="GO" id="GO:0005743">
    <property type="term" value="C:mitochondrial inner membrane"/>
    <property type="evidence" value="ECO:0007669"/>
    <property type="project" value="UniProtKB-ARBA"/>
</dbReference>
<comment type="subcellular location">
    <subcellularLocation>
        <location evidence="1">Mitochondrion</location>
    </subcellularLocation>
</comment>
<dbReference type="GO" id="GO:1990904">
    <property type="term" value="C:ribonucleoprotein complex"/>
    <property type="evidence" value="ECO:0007669"/>
    <property type="project" value="UniProtKB-KW"/>
</dbReference>
<dbReference type="Proteomes" id="UP000001357">
    <property type="component" value="Unassembled WGS sequence"/>
</dbReference>
<dbReference type="FunCoup" id="A9USJ9">
    <property type="interactions" value="824"/>
</dbReference>
<reference evidence="8 9" key="1">
    <citation type="journal article" date="2008" name="Nature">
        <title>The genome of the choanoflagellate Monosiga brevicollis and the origin of metazoans.</title>
        <authorList>
            <consortium name="JGI Sequencing"/>
            <person name="King N."/>
            <person name="Westbrook M.J."/>
            <person name="Young S.L."/>
            <person name="Kuo A."/>
            <person name="Abedin M."/>
            <person name="Chapman J."/>
            <person name="Fairclough S."/>
            <person name="Hellsten U."/>
            <person name="Isogai Y."/>
            <person name="Letunic I."/>
            <person name="Marr M."/>
            <person name="Pincus D."/>
            <person name="Putnam N."/>
            <person name="Rokas A."/>
            <person name="Wright K.J."/>
            <person name="Zuzow R."/>
            <person name="Dirks W."/>
            <person name="Good M."/>
            <person name="Goodstein D."/>
            <person name="Lemons D."/>
            <person name="Li W."/>
            <person name="Lyons J.B."/>
            <person name="Morris A."/>
            <person name="Nichols S."/>
            <person name="Richter D.J."/>
            <person name="Salamov A."/>
            <person name="Bork P."/>
            <person name="Lim W.A."/>
            <person name="Manning G."/>
            <person name="Miller W.T."/>
            <person name="McGinnis W."/>
            <person name="Shapiro H."/>
            <person name="Tjian R."/>
            <person name="Grigoriev I.V."/>
            <person name="Rokhsar D."/>
        </authorList>
    </citation>
    <scope>NUCLEOTIDE SEQUENCE [LARGE SCALE GENOMIC DNA]</scope>
    <source>
        <strain evidence="9">MX1 / ATCC 50154</strain>
    </source>
</reference>
<accession>A9USJ9</accession>